<reference evidence="8 9" key="1">
    <citation type="journal article" date="2014" name="Int. J. Syst. Evol. Microbiol.">
        <title>Complete genome sequence of Corynebacterium casei LMG S-19264T (=DSM 44701T), isolated from a smear-ripened cheese.</title>
        <authorList>
            <consortium name="US DOE Joint Genome Institute (JGI-PGF)"/>
            <person name="Walter F."/>
            <person name="Albersmeier A."/>
            <person name="Kalinowski J."/>
            <person name="Ruckert C."/>
        </authorList>
    </citation>
    <scope>NUCLEOTIDE SEQUENCE [LARGE SCALE GENOMIC DNA]</scope>
    <source>
        <strain evidence="8 9">CGMCC 1.16330</strain>
    </source>
</reference>
<evidence type="ECO:0000256" key="2">
    <source>
        <dbReference type="ARBA" id="ARBA00009399"/>
    </source>
</evidence>
<evidence type="ECO:0000256" key="3">
    <source>
        <dbReference type="ARBA" id="ARBA00022692"/>
    </source>
</evidence>
<comment type="similarity">
    <text evidence="2">Belongs to the GtrA family.</text>
</comment>
<dbReference type="Pfam" id="PF04138">
    <property type="entry name" value="GtrA_DPMS_TM"/>
    <property type="match status" value="1"/>
</dbReference>
<dbReference type="PANTHER" id="PTHR38459">
    <property type="entry name" value="PROPHAGE BACTOPRENOL-LINKED GLUCOSE TRANSLOCASE HOMOLOG"/>
    <property type="match status" value="1"/>
</dbReference>
<dbReference type="EMBL" id="BMKS01000002">
    <property type="protein sequence ID" value="GGG20881.1"/>
    <property type="molecule type" value="Genomic_DNA"/>
</dbReference>
<evidence type="ECO:0000256" key="6">
    <source>
        <dbReference type="SAM" id="Phobius"/>
    </source>
</evidence>
<evidence type="ECO:0000313" key="8">
    <source>
        <dbReference type="EMBL" id="GGG20881.1"/>
    </source>
</evidence>
<dbReference type="PANTHER" id="PTHR38459:SF1">
    <property type="entry name" value="PROPHAGE BACTOPRENOL-LINKED GLUCOSE TRANSLOCASE HOMOLOG"/>
    <property type="match status" value="1"/>
</dbReference>
<feature type="transmembrane region" description="Helical" evidence="6">
    <location>
        <begin position="20"/>
        <end position="43"/>
    </location>
</feature>
<feature type="transmembrane region" description="Helical" evidence="6">
    <location>
        <begin position="49"/>
        <end position="67"/>
    </location>
</feature>
<dbReference type="Proteomes" id="UP000597507">
    <property type="component" value="Unassembled WGS sequence"/>
</dbReference>
<accession>A0A8J3EB94</accession>
<evidence type="ECO:0000313" key="9">
    <source>
        <dbReference type="Proteomes" id="UP000597507"/>
    </source>
</evidence>
<evidence type="ECO:0000259" key="7">
    <source>
        <dbReference type="Pfam" id="PF04138"/>
    </source>
</evidence>
<feature type="transmembrane region" description="Helical" evidence="6">
    <location>
        <begin position="116"/>
        <end position="135"/>
    </location>
</feature>
<dbReference type="RefSeq" id="WP_229677778.1">
    <property type="nucleotide sequence ID" value="NZ_BMKS01000002.1"/>
</dbReference>
<proteinExistence type="inferred from homology"/>
<name>A0A8J3EB94_9PROT</name>
<feature type="transmembrane region" description="Helical" evidence="6">
    <location>
        <begin position="88"/>
        <end position="110"/>
    </location>
</feature>
<evidence type="ECO:0000256" key="5">
    <source>
        <dbReference type="ARBA" id="ARBA00023136"/>
    </source>
</evidence>
<dbReference type="InterPro" id="IPR051401">
    <property type="entry name" value="GtrA_CellWall_Glycosyl"/>
</dbReference>
<dbReference type="GO" id="GO:0000271">
    <property type="term" value="P:polysaccharide biosynthetic process"/>
    <property type="evidence" value="ECO:0007669"/>
    <property type="project" value="InterPro"/>
</dbReference>
<comment type="subcellular location">
    <subcellularLocation>
        <location evidence="1">Membrane</location>
        <topology evidence="1">Multi-pass membrane protein</topology>
    </subcellularLocation>
</comment>
<keyword evidence="9" id="KW-1185">Reference proteome</keyword>
<keyword evidence="4 6" id="KW-1133">Transmembrane helix</keyword>
<dbReference type="InterPro" id="IPR007267">
    <property type="entry name" value="GtrA_DPMS_TM"/>
</dbReference>
<gene>
    <name evidence="8" type="ORF">GCM10010964_06350</name>
</gene>
<protein>
    <recommendedName>
        <fullName evidence="7">GtrA/DPMS transmembrane domain-containing protein</fullName>
    </recommendedName>
</protein>
<evidence type="ECO:0000256" key="1">
    <source>
        <dbReference type="ARBA" id="ARBA00004141"/>
    </source>
</evidence>
<keyword evidence="5 6" id="KW-0472">Membrane</keyword>
<feature type="domain" description="GtrA/DPMS transmembrane" evidence="7">
    <location>
        <begin position="21"/>
        <end position="141"/>
    </location>
</feature>
<sequence length="149" mass="15955">MRHAAALLGPQRLVLAQEFLRFGAVGTVGFAVDTAVLYAALWFAGAGPYGGRLLSYLAAATTTWALNRRWTFRDRRSTLSAARQWASFLVVNLVGFGSNYGTYAALVALSPFCARYPVVGVAAGALAGMAGNFFLSRRFVFGARPGRDP</sequence>
<evidence type="ECO:0000256" key="4">
    <source>
        <dbReference type="ARBA" id="ARBA00022989"/>
    </source>
</evidence>
<organism evidence="8 9">
    <name type="scientific">Caldovatus sediminis</name>
    <dbReference type="NCBI Taxonomy" id="2041189"/>
    <lineage>
        <taxon>Bacteria</taxon>
        <taxon>Pseudomonadati</taxon>
        <taxon>Pseudomonadota</taxon>
        <taxon>Alphaproteobacteria</taxon>
        <taxon>Acetobacterales</taxon>
        <taxon>Roseomonadaceae</taxon>
        <taxon>Caldovatus</taxon>
    </lineage>
</organism>
<dbReference type="AlphaFoldDB" id="A0A8J3EB94"/>
<dbReference type="GO" id="GO:0005886">
    <property type="term" value="C:plasma membrane"/>
    <property type="evidence" value="ECO:0007669"/>
    <property type="project" value="TreeGrafter"/>
</dbReference>
<comment type="caution">
    <text evidence="8">The sequence shown here is derived from an EMBL/GenBank/DDBJ whole genome shotgun (WGS) entry which is preliminary data.</text>
</comment>
<keyword evidence="3 6" id="KW-0812">Transmembrane</keyword>